<dbReference type="AlphaFoldDB" id="A0AAW6TUM2"/>
<dbReference type="GO" id="GO:0008713">
    <property type="term" value="F:ADP-heptose-lipopolysaccharide heptosyltransferase activity"/>
    <property type="evidence" value="ECO:0007669"/>
    <property type="project" value="TreeGrafter"/>
</dbReference>
<proteinExistence type="predicted"/>
<evidence type="ECO:0000256" key="1">
    <source>
        <dbReference type="ARBA" id="ARBA00022676"/>
    </source>
</evidence>
<name>A0AAW6TUM2_9BACT</name>
<protein>
    <submittedName>
        <fullName evidence="3">Glycosyltransferase family 9 protein</fullName>
    </submittedName>
</protein>
<accession>A0AAW6TUM2</accession>
<comment type="caution">
    <text evidence="3">The sequence shown here is derived from an EMBL/GenBank/DDBJ whole genome shotgun (WGS) entry which is preliminary data.</text>
</comment>
<sequence length="359" mass="38909">MVQTRDDILSLLEAKGAQVAKEAQRGVILQPGALGDCILTLPLVKVMTEALGLGGVDLVGHSEYIGILPGRSCVSSVRSIDSTELHRLFVEPAKFDLADRDPLINTFADYAWIVTFLGEPDGPFEQNLIFTANCSHSAEIITLSLKPPQDAGRHVAEHYVHQFARQSSLPPDQAKVATVEPLIQVTAADRERGLEMVEQMGIDVSRRLVVIHPGSGGRHKCWHIANFLDVARTLRDREIEVLFLLGPAEVERFESMDKARLYATARCAAHLPLSRVVDLLACADAFLGNDSGVTHLAAGMGLRTIAMFGPTDPALYQPIGPAVTVLQDPHDRFTRQPCPDLQKVVAEGLAAPPQSPATA</sequence>
<dbReference type="GO" id="GO:0009244">
    <property type="term" value="P:lipopolysaccharide core region biosynthetic process"/>
    <property type="evidence" value="ECO:0007669"/>
    <property type="project" value="TreeGrafter"/>
</dbReference>
<dbReference type="InterPro" id="IPR002201">
    <property type="entry name" value="Glyco_trans_9"/>
</dbReference>
<keyword evidence="4" id="KW-1185">Reference proteome</keyword>
<dbReference type="Pfam" id="PF01075">
    <property type="entry name" value="Glyco_transf_9"/>
    <property type="match status" value="1"/>
</dbReference>
<organism evidence="3 4">
    <name type="scientific">Anaerobaca lacustris</name>
    <dbReference type="NCBI Taxonomy" id="3044600"/>
    <lineage>
        <taxon>Bacteria</taxon>
        <taxon>Pseudomonadati</taxon>
        <taxon>Planctomycetota</taxon>
        <taxon>Phycisphaerae</taxon>
        <taxon>Sedimentisphaerales</taxon>
        <taxon>Anaerobacaceae</taxon>
        <taxon>Anaerobaca</taxon>
    </lineage>
</organism>
<dbReference type="GO" id="GO:0005829">
    <property type="term" value="C:cytosol"/>
    <property type="evidence" value="ECO:0007669"/>
    <property type="project" value="TreeGrafter"/>
</dbReference>
<evidence type="ECO:0000313" key="3">
    <source>
        <dbReference type="EMBL" id="MDI6447581.1"/>
    </source>
</evidence>
<dbReference type="CDD" id="cd03789">
    <property type="entry name" value="GT9_LPS_heptosyltransferase"/>
    <property type="match status" value="1"/>
</dbReference>
<evidence type="ECO:0000256" key="2">
    <source>
        <dbReference type="ARBA" id="ARBA00022679"/>
    </source>
</evidence>
<gene>
    <name evidence="3" type="ORF">QJ522_00885</name>
</gene>
<dbReference type="PANTHER" id="PTHR30160">
    <property type="entry name" value="TETRAACYLDISACCHARIDE 4'-KINASE-RELATED"/>
    <property type="match status" value="1"/>
</dbReference>
<keyword evidence="1" id="KW-0328">Glycosyltransferase</keyword>
<evidence type="ECO:0000313" key="4">
    <source>
        <dbReference type="Proteomes" id="UP001431776"/>
    </source>
</evidence>
<dbReference type="InterPro" id="IPR051199">
    <property type="entry name" value="LPS_LOS_Heptosyltrfase"/>
</dbReference>
<reference evidence="3" key="1">
    <citation type="submission" date="2023-05" db="EMBL/GenBank/DDBJ databases">
        <title>Anaerotaeda fermentans gen. nov., sp. nov., a novel anaerobic planctomycete of the new family within the order Sedimentisphaerales isolated from Taman Peninsula, Russia.</title>
        <authorList>
            <person name="Khomyakova M.A."/>
            <person name="Merkel A.Y."/>
            <person name="Slobodkin A.I."/>
        </authorList>
    </citation>
    <scope>NUCLEOTIDE SEQUENCE</scope>
    <source>
        <strain evidence="3">M17dextr</strain>
    </source>
</reference>
<dbReference type="EMBL" id="JASCXX010000001">
    <property type="protein sequence ID" value="MDI6447581.1"/>
    <property type="molecule type" value="Genomic_DNA"/>
</dbReference>
<dbReference type="SUPFAM" id="SSF53756">
    <property type="entry name" value="UDP-Glycosyltransferase/glycogen phosphorylase"/>
    <property type="match status" value="1"/>
</dbReference>
<dbReference type="Gene3D" id="3.40.50.2000">
    <property type="entry name" value="Glycogen Phosphorylase B"/>
    <property type="match status" value="1"/>
</dbReference>
<dbReference type="RefSeq" id="WP_349242991.1">
    <property type="nucleotide sequence ID" value="NZ_JASCXX010000001.1"/>
</dbReference>
<keyword evidence="2" id="KW-0808">Transferase</keyword>
<dbReference type="Proteomes" id="UP001431776">
    <property type="component" value="Unassembled WGS sequence"/>
</dbReference>